<dbReference type="OrthoDB" id="5482807at2"/>
<protein>
    <recommendedName>
        <fullName evidence="3">HEAT repeat domain-containing protein</fullName>
    </recommendedName>
</protein>
<gene>
    <name evidence="1" type="ORF">CMC5_007170</name>
</gene>
<proteinExistence type="predicted"/>
<evidence type="ECO:0000313" key="2">
    <source>
        <dbReference type="Proteomes" id="UP000067626"/>
    </source>
</evidence>
<dbReference type="Proteomes" id="UP000067626">
    <property type="component" value="Chromosome"/>
</dbReference>
<reference evidence="1 2" key="1">
    <citation type="submission" date="2015-07" db="EMBL/GenBank/DDBJ databases">
        <title>Genome analysis of myxobacterium Chondromyces crocatus Cm c5 reveals a high potential for natural compound synthesis and the genetic basis for the loss of fruiting body formation.</title>
        <authorList>
            <person name="Zaburannyi N."/>
            <person name="Bunk B."/>
            <person name="Maier J."/>
            <person name="Overmann J."/>
            <person name="Mueller R."/>
        </authorList>
    </citation>
    <scope>NUCLEOTIDE SEQUENCE [LARGE SCALE GENOMIC DNA]</scope>
    <source>
        <strain evidence="1 2">Cm c5</strain>
    </source>
</reference>
<sequence>MASGGRAGRSERTASCFLLCVLVSVASLASGCRVDENDIHRWETTVNGPEKLRAVLTHDKYEPSLQVEAALSLIRMKPRQGRHVGFNILIEALTLVPAEARRPILSALIPTLTAELKRPPPLAAPPGQPPPEDPSYPYKDAAYALLSAEPPIVTEEAQQQSLKTALIDWSLADFERRFDNRRQTYGMEQLLRVMGASGVVGLPKLLTREARRLDQMSSLIAELGDAATKAEASRQLAGLAQWILSEDWLKEKKPELQRANEASKLAPTAEQFQAQLAQYQDEEFFRLLGSMRKLGGRPVVDLLLRIAADKTQGEKRRQAALAALEKQLDKSNPDDLRGIFEIVTSDPPDAVLDQAFRRIGELPRAEVANKLYGLFKTDKWKVRRAAAATLLKLSNVSHVDEFMSKLPGPRGFALPEAITYGALLGDLKEGSVLDALRPHFSSGSSSARTSALAYYFTFGTSEDASALAPFGSDPTRAPTCDADPDCSWRCEVLKEGSSEREQKEINTVGEFVRYCVEPAVRERNPEPKQGKNVGLEKTE</sequence>
<evidence type="ECO:0000313" key="1">
    <source>
        <dbReference type="EMBL" id="AKT36599.1"/>
    </source>
</evidence>
<accession>A0A0K1E6X9</accession>
<dbReference type="Gene3D" id="1.25.10.10">
    <property type="entry name" value="Leucine-rich Repeat Variant"/>
    <property type="match status" value="1"/>
</dbReference>
<dbReference type="SUPFAM" id="SSF48371">
    <property type="entry name" value="ARM repeat"/>
    <property type="match status" value="1"/>
</dbReference>
<organism evidence="1 2">
    <name type="scientific">Chondromyces crocatus</name>
    <dbReference type="NCBI Taxonomy" id="52"/>
    <lineage>
        <taxon>Bacteria</taxon>
        <taxon>Pseudomonadati</taxon>
        <taxon>Myxococcota</taxon>
        <taxon>Polyangia</taxon>
        <taxon>Polyangiales</taxon>
        <taxon>Polyangiaceae</taxon>
        <taxon>Chondromyces</taxon>
    </lineage>
</organism>
<dbReference type="KEGG" id="ccro:CMC5_007170"/>
<dbReference type="AlphaFoldDB" id="A0A0K1E6X9"/>
<keyword evidence="2" id="KW-1185">Reference proteome</keyword>
<dbReference type="STRING" id="52.CMC5_007170"/>
<dbReference type="PROSITE" id="PS51257">
    <property type="entry name" value="PROKAR_LIPOPROTEIN"/>
    <property type="match status" value="1"/>
</dbReference>
<dbReference type="InterPro" id="IPR016024">
    <property type="entry name" value="ARM-type_fold"/>
</dbReference>
<name>A0A0K1E6X9_CHOCO</name>
<dbReference type="EMBL" id="CP012159">
    <property type="protein sequence ID" value="AKT36599.1"/>
    <property type="molecule type" value="Genomic_DNA"/>
</dbReference>
<dbReference type="InterPro" id="IPR011989">
    <property type="entry name" value="ARM-like"/>
</dbReference>
<evidence type="ECO:0008006" key="3">
    <source>
        <dbReference type="Google" id="ProtNLM"/>
    </source>
</evidence>